<dbReference type="GO" id="GO:0005737">
    <property type="term" value="C:cytoplasm"/>
    <property type="evidence" value="ECO:0007669"/>
    <property type="project" value="TreeGrafter"/>
</dbReference>
<evidence type="ECO:0000256" key="1">
    <source>
        <dbReference type="ARBA" id="ARBA00006475"/>
    </source>
</evidence>
<organism evidence="5 6">
    <name type="scientific">Lepeophtheirus salmonis</name>
    <name type="common">Salmon louse</name>
    <name type="synonym">Caligus salmonis</name>
    <dbReference type="NCBI Taxonomy" id="72036"/>
    <lineage>
        <taxon>Eukaryota</taxon>
        <taxon>Metazoa</taxon>
        <taxon>Ecdysozoa</taxon>
        <taxon>Arthropoda</taxon>
        <taxon>Crustacea</taxon>
        <taxon>Multicrustacea</taxon>
        <taxon>Hexanauplia</taxon>
        <taxon>Copepoda</taxon>
        <taxon>Siphonostomatoida</taxon>
        <taxon>Caligidae</taxon>
        <taxon>Lepeophtheirus</taxon>
    </lineage>
</organism>
<evidence type="ECO:0000313" key="6">
    <source>
        <dbReference type="Proteomes" id="UP000675881"/>
    </source>
</evidence>
<reference evidence="5" key="1">
    <citation type="submission" date="2021-02" db="EMBL/GenBank/DDBJ databases">
        <authorList>
            <person name="Bekaert M."/>
        </authorList>
    </citation>
    <scope>NUCLEOTIDE SEQUENCE</scope>
    <source>
        <strain evidence="5">IoA-00</strain>
    </source>
</reference>
<dbReference type="CDD" id="cd03080">
    <property type="entry name" value="GST_N_Metaxin_like"/>
    <property type="match status" value="1"/>
</dbReference>
<feature type="compositionally biased region" description="Basic and acidic residues" evidence="2">
    <location>
        <begin position="349"/>
        <end position="383"/>
    </location>
</feature>
<dbReference type="SFLD" id="SFLDG01200">
    <property type="entry name" value="SUF1.1"/>
    <property type="match status" value="1"/>
</dbReference>
<dbReference type="Proteomes" id="UP000675881">
    <property type="component" value="Chromosome 11"/>
</dbReference>
<accession>A0A7R8H268</accession>
<dbReference type="Pfam" id="PF17172">
    <property type="entry name" value="GST_N_4"/>
    <property type="match status" value="1"/>
</dbReference>
<dbReference type="InterPro" id="IPR026928">
    <property type="entry name" value="FAX/IsoI-like"/>
</dbReference>
<dbReference type="EMBL" id="HG994590">
    <property type="protein sequence ID" value="CAF2808300.1"/>
    <property type="molecule type" value="Genomic_DNA"/>
</dbReference>
<evidence type="ECO:0000256" key="2">
    <source>
        <dbReference type="SAM" id="MobiDB-lite"/>
    </source>
</evidence>
<feature type="compositionally biased region" description="Basic and acidic residues" evidence="2">
    <location>
        <begin position="58"/>
        <end position="86"/>
    </location>
</feature>
<dbReference type="InterPro" id="IPR040079">
    <property type="entry name" value="Glutathione_S-Trfase"/>
</dbReference>
<comment type="similarity">
    <text evidence="1">Belongs to the FAX family.</text>
</comment>
<name>A0A7R8H268_LEPSM</name>
<dbReference type="SFLD" id="SFLDG01180">
    <property type="entry name" value="SUF1"/>
    <property type="match status" value="1"/>
</dbReference>
<dbReference type="PANTHER" id="PTHR12289">
    <property type="entry name" value="METAXIN RELATED"/>
    <property type="match status" value="1"/>
</dbReference>
<dbReference type="SUPFAM" id="SSF47616">
    <property type="entry name" value="GST C-terminal domain-like"/>
    <property type="match status" value="1"/>
</dbReference>
<evidence type="ECO:0000259" key="4">
    <source>
        <dbReference type="Pfam" id="PF17172"/>
    </source>
</evidence>
<evidence type="ECO:0000313" key="5">
    <source>
        <dbReference type="EMBL" id="CAF2808300.1"/>
    </source>
</evidence>
<dbReference type="SUPFAM" id="SSF52833">
    <property type="entry name" value="Thioredoxin-like"/>
    <property type="match status" value="1"/>
</dbReference>
<feature type="domain" description="Metaxin glutathione S-transferase" evidence="3">
    <location>
        <begin position="263"/>
        <end position="302"/>
    </location>
</feature>
<sequence length="383" mass="44309">MSLHEEVVFRIQRLNPKIVKEWLREKGETVVETPVNGTTTTEAIPEKKEILEVQGSQEEEKKDAEKKSDSCGRGERRSKEEKRDLPQPRFNRSHNVPSISPYCFKLESWIKLNNIKYENVDHKSKLRSRKGLLPFIELNGEEIADSDIIIKALSKKFEKDLDEGLSQEQRNVQHAMLTMVDNHFTLKEAAARCYIELVSQWKTRHMDHLVKGYKLNLQSLSGYKFPNPLIAFYLKHTYIRKAIRKVKATGLGEYSNEELDHMGKDDLKVLSDFLGDQQFFFGDEPHSLDLNAFVQLTMLLCVEKDVYLTRMKDRAWGDHWDQAIGDSCDLNPHIPKPSPPAPEEPAAPKSDDDAKEKDENKEKSEKDEKEKDDENKEKSVENK</sequence>
<dbReference type="SFLD" id="SFLDS00019">
    <property type="entry name" value="Glutathione_Transferase_(cytos"/>
    <property type="match status" value="1"/>
</dbReference>
<evidence type="ECO:0000259" key="3">
    <source>
        <dbReference type="Pfam" id="PF17171"/>
    </source>
</evidence>
<protein>
    <submittedName>
        <fullName evidence="5">Failed axon connections</fullName>
    </submittedName>
</protein>
<feature type="domain" description="Thioredoxin-like fold" evidence="4">
    <location>
        <begin position="101"/>
        <end position="187"/>
    </location>
</feature>
<dbReference type="PANTHER" id="PTHR12289:SF41">
    <property type="entry name" value="FAILED AXON CONNECTIONS-RELATED"/>
    <property type="match status" value="1"/>
</dbReference>
<dbReference type="InterPro" id="IPR036249">
    <property type="entry name" value="Thioredoxin-like_sf"/>
</dbReference>
<dbReference type="InterPro" id="IPR012336">
    <property type="entry name" value="Thioredoxin-like_fold"/>
</dbReference>
<dbReference type="InterPro" id="IPR036282">
    <property type="entry name" value="Glutathione-S-Trfase_C_sf"/>
</dbReference>
<dbReference type="AlphaFoldDB" id="A0A7R8H268"/>
<feature type="region of interest" description="Disordered" evidence="2">
    <location>
        <begin position="34"/>
        <end position="93"/>
    </location>
</feature>
<keyword evidence="6" id="KW-1185">Reference proteome</keyword>
<dbReference type="InterPro" id="IPR033468">
    <property type="entry name" value="Metaxin_GST"/>
</dbReference>
<proteinExistence type="inferred from homology"/>
<dbReference type="InterPro" id="IPR050931">
    <property type="entry name" value="Mito_Protein_Transport_Metaxin"/>
</dbReference>
<feature type="region of interest" description="Disordered" evidence="2">
    <location>
        <begin position="327"/>
        <end position="383"/>
    </location>
</feature>
<feature type="compositionally biased region" description="Pro residues" evidence="2">
    <location>
        <begin position="334"/>
        <end position="345"/>
    </location>
</feature>
<gene>
    <name evidence="5" type="ORF">LSAA_3074</name>
</gene>
<dbReference type="Pfam" id="PF17171">
    <property type="entry name" value="GST_C_6"/>
    <property type="match status" value="1"/>
</dbReference>